<dbReference type="STRING" id="592026.GCWU0000282_003230"/>
<feature type="region of interest" description="Disordered" evidence="4">
    <location>
        <begin position="24"/>
        <end position="62"/>
    </location>
</feature>
<accession>V2XHQ0</accession>
<comment type="subcellular location">
    <subcellularLocation>
        <location evidence="1">Cell envelope</location>
    </subcellularLocation>
</comment>
<dbReference type="RefSeq" id="WP_023356068.1">
    <property type="nucleotide sequence ID" value="NZ_KI535371.1"/>
</dbReference>
<keyword evidence="3 5" id="KW-0732">Signal</keyword>
<dbReference type="InterPro" id="IPR028082">
    <property type="entry name" value="Peripla_BP_I"/>
</dbReference>
<dbReference type="AlphaFoldDB" id="V2XHQ0"/>
<evidence type="ECO:0000256" key="2">
    <source>
        <dbReference type="ARBA" id="ARBA00007639"/>
    </source>
</evidence>
<gene>
    <name evidence="7" type="ORF">GCWU0000282_003230</name>
</gene>
<dbReference type="PANTHER" id="PTHR46847:SF1">
    <property type="entry name" value="D-ALLOSE-BINDING PERIPLASMIC PROTEIN-RELATED"/>
    <property type="match status" value="1"/>
</dbReference>
<dbReference type="Gene3D" id="3.40.50.2300">
    <property type="match status" value="2"/>
</dbReference>
<dbReference type="GO" id="GO:0030246">
    <property type="term" value="F:carbohydrate binding"/>
    <property type="evidence" value="ECO:0007669"/>
    <property type="project" value="UniProtKB-ARBA"/>
</dbReference>
<dbReference type="InterPro" id="IPR025997">
    <property type="entry name" value="SBP_2_dom"/>
</dbReference>
<comment type="similarity">
    <text evidence="2">Belongs to the bacterial solute-binding protein 2 family.</text>
</comment>
<feature type="domain" description="Periplasmic binding protein" evidence="6">
    <location>
        <begin position="72"/>
        <end position="329"/>
    </location>
</feature>
<organism evidence="7 8">
    <name type="scientific">Catonella morbi ATCC 51271</name>
    <dbReference type="NCBI Taxonomy" id="592026"/>
    <lineage>
        <taxon>Bacteria</taxon>
        <taxon>Bacillati</taxon>
        <taxon>Bacillota</taxon>
        <taxon>Clostridia</taxon>
        <taxon>Lachnospirales</taxon>
        <taxon>Lachnospiraceae</taxon>
        <taxon>Catonella</taxon>
    </lineage>
</organism>
<keyword evidence="8" id="KW-1185">Reference proteome</keyword>
<proteinExistence type="inferred from homology"/>
<reference evidence="7 8" key="1">
    <citation type="submission" date="2013-06" db="EMBL/GenBank/DDBJ databases">
        <authorList>
            <person name="Weinstock G."/>
            <person name="Sodergren E."/>
            <person name="Clifton S."/>
            <person name="Fulton L."/>
            <person name="Fulton B."/>
            <person name="Courtney L."/>
            <person name="Fronick C."/>
            <person name="Harrison M."/>
            <person name="Strong C."/>
            <person name="Farmer C."/>
            <person name="Delahaunty K."/>
            <person name="Markovic C."/>
            <person name="Hall O."/>
            <person name="Minx P."/>
            <person name="Tomlinson C."/>
            <person name="Mitreva M."/>
            <person name="Nelson J."/>
            <person name="Hou S."/>
            <person name="Wollam A."/>
            <person name="Pepin K.H."/>
            <person name="Johnson M."/>
            <person name="Bhonagiri V."/>
            <person name="Nash W.E."/>
            <person name="Warren W."/>
            <person name="Chinwalla A."/>
            <person name="Mardis E.R."/>
            <person name="Wilson R.K."/>
        </authorList>
    </citation>
    <scope>NUCLEOTIDE SEQUENCE [LARGE SCALE GENOMIC DNA]</scope>
    <source>
        <strain evidence="7 8">ATCC 51271</strain>
    </source>
</reference>
<feature type="chain" id="PRO_5038813365" evidence="5">
    <location>
        <begin position="25"/>
        <end position="360"/>
    </location>
</feature>
<protein>
    <submittedName>
        <fullName evidence="7">Putative D-allose-binding periplasmic protein</fullName>
    </submittedName>
</protein>
<evidence type="ECO:0000313" key="8">
    <source>
        <dbReference type="Proteomes" id="UP000018227"/>
    </source>
</evidence>
<dbReference type="NCBIfam" id="NF007254">
    <property type="entry name" value="PRK09701.1"/>
    <property type="match status" value="1"/>
</dbReference>
<name>V2XHQ0_9FIRM</name>
<evidence type="ECO:0000256" key="3">
    <source>
        <dbReference type="ARBA" id="ARBA00022729"/>
    </source>
</evidence>
<dbReference type="PROSITE" id="PS51257">
    <property type="entry name" value="PROKAR_LIPOPROTEIN"/>
    <property type="match status" value="1"/>
</dbReference>
<feature type="compositionally biased region" description="Low complexity" evidence="4">
    <location>
        <begin position="39"/>
        <end position="62"/>
    </location>
</feature>
<dbReference type="SUPFAM" id="SSF53822">
    <property type="entry name" value="Periplasmic binding protein-like I"/>
    <property type="match status" value="1"/>
</dbReference>
<dbReference type="eggNOG" id="COG1879">
    <property type="taxonomic scope" value="Bacteria"/>
</dbReference>
<evidence type="ECO:0000256" key="4">
    <source>
        <dbReference type="SAM" id="MobiDB-lite"/>
    </source>
</evidence>
<evidence type="ECO:0000256" key="5">
    <source>
        <dbReference type="SAM" id="SignalP"/>
    </source>
</evidence>
<evidence type="ECO:0000256" key="1">
    <source>
        <dbReference type="ARBA" id="ARBA00004196"/>
    </source>
</evidence>
<evidence type="ECO:0000313" key="7">
    <source>
        <dbReference type="EMBL" id="ESL01669.1"/>
    </source>
</evidence>
<sequence length="360" mass="36943">MKKLKGFLAVALAVMMAVSLTACGGESKPTSSAKKDMSSAKSSSGAVTSETSSASKSGTGSTASVAGEEKYAIVLKTQSSQFWQDMKAGIEEEAAKLGVKVDVQSGNTEDDVEGQVQVLENFVSTGEYKAIGVAPISDVNLNNAIAEGCSKGIVFIDIDEKIDAKALGELGGGLYAYVATDNKEVGETGAGELLKQVGNNAEVAIIEGKAGALSGEQRRDGAKAAFEAAGAKLVDSQPADWDRTKAMDVATNMISANPNLKAIYCCNDTMAMGAVEAVKKSGKDIKVCGTDGNDDAIKAVADGELAATVAQNPKLVGATALNLMVKAVKENAKPEAGAEVTQTGIAAVLITKDNAKEYLK</sequence>
<dbReference type="GO" id="GO:0030313">
    <property type="term" value="C:cell envelope"/>
    <property type="evidence" value="ECO:0007669"/>
    <property type="project" value="UniProtKB-SubCell"/>
</dbReference>
<comment type="caution">
    <text evidence="7">The sequence shown here is derived from an EMBL/GenBank/DDBJ whole genome shotgun (WGS) entry which is preliminary data.</text>
</comment>
<dbReference type="HOGENOM" id="CLU_037628_3_3_9"/>
<dbReference type="EMBL" id="ACIL03000021">
    <property type="protein sequence ID" value="ESL01669.1"/>
    <property type="molecule type" value="Genomic_DNA"/>
</dbReference>
<evidence type="ECO:0000259" key="6">
    <source>
        <dbReference type="Pfam" id="PF13407"/>
    </source>
</evidence>
<dbReference type="OrthoDB" id="9769193at2"/>
<feature type="signal peptide" evidence="5">
    <location>
        <begin position="1"/>
        <end position="24"/>
    </location>
</feature>
<dbReference type="PANTHER" id="PTHR46847">
    <property type="entry name" value="D-ALLOSE-BINDING PERIPLASMIC PROTEIN-RELATED"/>
    <property type="match status" value="1"/>
</dbReference>
<dbReference type="Pfam" id="PF13407">
    <property type="entry name" value="Peripla_BP_4"/>
    <property type="match status" value="1"/>
</dbReference>
<dbReference type="Proteomes" id="UP000018227">
    <property type="component" value="Unassembled WGS sequence"/>
</dbReference>